<evidence type="ECO:0000313" key="3">
    <source>
        <dbReference type="EMBL" id="ABM01326.1"/>
    </source>
</evidence>
<feature type="transmembrane region" description="Helical" evidence="2">
    <location>
        <begin position="7"/>
        <end position="28"/>
    </location>
</feature>
<keyword evidence="2" id="KW-0812">Transmembrane</keyword>
<name>A1SAB9_SHEAM</name>
<keyword evidence="4" id="KW-1185">Reference proteome</keyword>
<sequence>MKYKGYWILVFIIALLISLAFGLAPYILYSLGFINPDHQNVIKIVEPVGGMFGPASAFFSGFALIAVIISIQQQREALKIQAEELELTRKEIGESTEAQQEMAKHQKNAISLQVIMPFMNEISSAEMRKAIIELSKFGRMENFDAIYYGLLHRNKSGSLEGADLEFFETVDNARRKFVGLFHKMQRLSATGVVDNEIVRVVLGPDSCWLLLNIVEPLDAKIRPNYSTVTFDFARGLYSAETVDVKGRHD</sequence>
<evidence type="ECO:0000313" key="4">
    <source>
        <dbReference type="Proteomes" id="UP000009175"/>
    </source>
</evidence>
<evidence type="ECO:0000256" key="1">
    <source>
        <dbReference type="SAM" id="Coils"/>
    </source>
</evidence>
<dbReference type="OrthoDB" id="9820283at2"/>
<dbReference type="eggNOG" id="ENOG5032N88">
    <property type="taxonomic scope" value="Bacteria"/>
</dbReference>
<dbReference type="KEGG" id="saz:Sama_3123"/>
<evidence type="ECO:0000256" key="2">
    <source>
        <dbReference type="SAM" id="Phobius"/>
    </source>
</evidence>
<accession>A1SAB9</accession>
<feature type="coiled-coil region" evidence="1">
    <location>
        <begin position="68"/>
        <end position="95"/>
    </location>
</feature>
<dbReference type="Proteomes" id="UP000009175">
    <property type="component" value="Chromosome"/>
</dbReference>
<keyword evidence="1" id="KW-0175">Coiled coil</keyword>
<protein>
    <submittedName>
        <fullName evidence="3">Uncharacterized protein</fullName>
    </submittedName>
</protein>
<keyword evidence="2" id="KW-0472">Membrane</keyword>
<gene>
    <name evidence="3" type="ordered locus">Sama_3123</name>
</gene>
<keyword evidence="2" id="KW-1133">Transmembrane helix</keyword>
<proteinExistence type="predicted"/>
<feature type="transmembrane region" description="Helical" evidence="2">
    <location>
        <begin position="48"/>
        <end position="71"/>
    </location>
</feature>
<reference evidence="3 4" key="1">
    <citation type="submission" date="2006-12" db="EMBL/GenBank/DDBJ databases">
        <title>Complete sequence of Shewanella amazonensis SB2B.</title>
        <authorList>
            <consortium name="US DOE Joint Genome Institute"/>
            <person name="Copeland A."/>
            <person name="Lucas S."/>
            <person name="Lapidus A."/>
            <person name="Barry K."/>
            <person name="Detter J.C."/>
            <person name="Glavina del Rio T."/>
            <person name="Hammon N."/>
            <person name="Israni S."/>
            <person name="Dalin E."/>
            <person name="Tice H."/>
            <person name="Pitluck S."/>
            <person name="Munk A.C."/>
            <person name="Brettin T."/>
            <person name="Bruce D."/>
            <person name="Han C."/>
            <person name="Tapia R."/>
            <person name="Gilna P."/>
            <person name="Schmutz J."/>
            <person name="Larimer F."/>
            <person name="Land M."/>
            <person name="Hauser L."/>
            <person name="Kyrpides N."/>
            <person name="Mikhailova N."/>
            <person name="Fredrickson J."/>
            <person name="Richardson P."/>
        </authorList>
    </citation>
    <scope>NUCLEOTIDE SEQUENCE [LARGE SCALE GENOMIC DNA]</scope>
    <source>
        <strain evidence="4">ATCC BAA-1098 / SB2B</strain>
    </source>
</reference>
<dbReference type="HOGENOM" id="CLU_1115175_0_0_6"/>
<organism evidence="3 4">
    <name type="scientific">Shewanella amazonensis (strain ATCC BAA-1098 / SB2B)</name>
    <dbReference type="NCBI Taxonomy" id="326297"/>
    <lineage>
        <taxon>Bacteria</taxon>
        <taxon>Pseudomonadati</taxon>
        <taxon>Pseudomonadota</taxon>
        <taxon>Gammaproteobacteria</taxon>
        <taxon>Alteromonadales</taxon>
        <taxon>Shewanellaceae</taxon>
        <taxon>Shewanella</taxon>
    </lineage>
</organism>
<dbReference type="RefSeq" id="WP_011761230.1">
    <property type="nucleotide sequence ID" value="NC_008700.1"/>
</dbReference>
<dbReference type="EMBL" id="CP000507">
    <property type="protein sequence ID" value="ABM01326.1"/>
    <property type="molecule type" value="Genomic_DNA"/>
</dbReference>
<dbReference type="AlphaFoldDB" id="A1SAB9"/>